<evidence type="ECO:0000313" key="2">
    <source>
        <dbReference type="Proteomes" id="UP000203948"/>
    </source>
</evidence>
<dbReference type="GeneID" id="26517116"/>
<dbReference type="RefSeq" id="YP_009188063.1">
    <property type="nucleotide sequence ID" value="NC_028662.1"/>
</dbReference>
<dbReference type="Proteomes" id="UP000203948">
    <property type="component" value="Segment"/>
</dbReference>
<name>A0A0N9BDS8_9CAUD</name>
<evidence type="ECO:0000313" key="1">
    <source>
        <dbReference type="EMBL" id="ALA48182.1"/>
    </source>
</evidence>
<organism evidence="1 2">
    <name type="scientific">Mycobacterium phage Phlei</name>
    <dbReference type="NCBI Taxonomy" id="1690684"/>
    <lineage>
        <taxon>Viruses</taxon>
        <taxon>Duplodnaviria</taxon>
        <taxon>Heunggongvirae</taxon>
        <taxon>Uroviricota</taxon>
        <taxon>Caudoviricetes</taxon>
        <taxon>Phleivirus</taxon>
        <taxon>Phleivirus Phlei</taxon>
    </lineage>
</organism>
<sequence length="58" mass="6573">MKAREIEPRYYEVTDGEKWYSAVQLGDGGFNVMNHKGQIIRQGSAIYRAVIAAIETQL</sequence>
<accession>A0A0N9BDS8</accession>
<proteinExistence type="predicted"/>
<protein>
    <submittedName>
        <fullName evidence="1">Uncharacterized protein</fullName>
    </submittedName>
</protein>
<reference evidence="1 2" key="1">
    <citation type="journal article" date="2016" name="Arch. Virol.">
        <title>Genome sequence of a cluster A13 mycobacteriophage detected in Mycobacterium phlei over a half century ago.</title>
        <authorList>
            <person name="Marton S."/>
            <person name="Feher E."/>
            <person name="Horvath B."/>
            <person name="Haber K."/>
            <person name="Somogyi P."/>
            <person name="Minarovits J."/>
            <person name="Banyai K."/>
        </authorList>
    </citation>
    <scope>NUCLEOTIDE SEQUENCE [LARGE SCALE GENOMIC DNA]</scope>
</reference>
<dbReference type="KEGG" id="vg:26517116"/>
<dbReference type="EMBL" id="KT206225">
    <property type="protein sequence ID" value="ALA48182.1"/>
    <property type="molecule type" value="Genomic_DNA"/>
</dbReference>
<keyword evidence="2" id="KW-1185">Reference proteome</keyword>